<dbReference type="EMBL" id="BEHT01000009">
    <property type="protein sequence ID" value="GBC98353.1"/>
    <property type="molecule type" value="Genomic_DNA"/>
</dbReference>
<name>A0A2H5XAZ3_9BACT</name>
<reference evidence="3" key="1">
    <citation type="submission" date="2017-09" db="EMBL/GenBank/DDBJ databases">
        <title>Metaegenomics of thermophilic ammonia-oxidizing enrichment culture.</title>
        <authorList>
            <person name="Kato S."/>
            <person name="Suzuki K."/>
        </authorList>
    </citation>
    <scope>NUCLEOTIDE SEQUENCE [LARGE SCALE GENOMIC DNA]</scope>
</reference>
<dbReference type="InterPro" id="IPR012341">
    <property type="entry name" value="6hp_glycosidase-like_sf"/>
</dbReference>
<proteinExistence type="predicted"/>
<dbReference type="GO" id="GO:0009044">
    <property type="term" value="F:xylan 1,4-beta-xylosidase activity"/>
    <property type="evidence" value="ECO:0007669"/>
    <property type="project" value="InterPro"/>
</dbReference>
<accession>A0A2H5XAZ3</accession>
<sequence length="717" mass="81964">MELMATPVSRLGSRFTLVFDPDARHVLHSALGRWLDFPTDCAIGVESEDGEVRALPFTRRFPLFEVTEQHLRLCGVSYTARSVALGIGLRADIVAPFYPRDEWASLAPLFVVRLEVFPQGERVFWTTPSRVTQRGRVFLRLQRDGLHFTPAHDRLKLGYSVPKRVWQGERQPPTDWGRGEEAWWCEERLVPLAPGAELLDDGIAFRFDLDDPARRRFELVWCAFVDEPVLTVFGQPASFKYRWLFTDVDAVADFAVRHRDELLSKTQTMENLLDEAGLTKAQADLIRFAFQNFLLNSWWVVRDDGNEWFSVWEGSCHFHSTVDVEYNDALIYIALWSELLELLLDEWALFEMRDEVGNYLAHDMGGQLEVGRQAYHHPMPVEENANFLLMLHCLWRWTGKRELVERHADLAKRLTDYLERSDTTGNGFPNRGTANTIDDASPAVQFAREQVYLAVKTLCACHAAAQMADALGDAVWAERCRTIVARIRKTLDDQAWLGDHYAVCLERTADGLVDAWTGQPLQGALIGWDAYSIYTANGLLYLLLSDNLPPLDYDRLRVDIVQAYRAALSEYGCTHTSADRSNVWVSQNLWRDFIAAYLNAPLPDNAPRYFALQAFMNTAGLTKGFIDTYLTNNLCFYPRGITSVGYLMALCGLQIDRVRGVVRVRRQAPYPCRVPLLPLADWERGVIPTVVYRWVGDRMEATLENADAIEGLQWEWY</sequence>
<evidence type="ECO:0000313" key="2">
    <source>
        <dbReference type="EMBL" id="GBC98353.1"/>
    </source>
</evidence>
<evidence type="ECO:0000313" key="3">
    <source>
        <dbReference type="Proteomes" id="UP000236173"/>
    </source>
</evidence>
<dbReference type="AlphaFoldDB" id="A0A2H5XAZ3"/>
<protein>
    <recommendedName>
        <fullName evidence="1">Glutaminase A central domain-containing protein</fullName>
    </recommendedName>
</protein>
<dbReference type="InterPro" id="IPR008928">
    <property type="entry name" value="6-hairpin_glycosidase_sf"/>
</dbReference>
<dbReference type="SUPFAM" id="SSF48208">
    <property type="entry name" value="Six-hairpin glycosidases"/>
    <property type="match status" value="1"/>
</dbReference>
<dbReference type="Gene3D" id="1.50.10.10">
    <property type="match status" value="1"/>
</dbReference>
<feature type="domain" description="Glutaminase A central" evidence="1">
    <location>
        <begin position="320"/>
        <end position="501"/>
    </location>
</feature>
<dbReference type="InterPro" id="IPR032514">
    <property type="entry name" value="GtaA_central"/>
</dbReference>
<dbReference type="Proteomes" id="UP000236173">
    <property type="component" value="Unassembled WGS sequence"/>
</dbReference>
<dbReference type="Pfam" id="PF16335">
    <property type="entry name" value="GtaA_6_Hairpin"/>
    <property type="match status" value="1"/>
</dbReference>
<organism evidence="2 3">
    <name type="scientific">Candidatus Fervidibacter japonicus</name>
    <dbReference type="NCBI Taxonomy" id="2035412"/>
    <lineage>
        <taxon>Bacteria</taxon>
        <taxon>Candidatus Fervidibacterota</taxon>
        <taxon>Candidatus Fervidibacter</taxon>
    </lineage>
</organism>
<dbReference type="GO" id="GO:0005975">
    <property type="term" value="P:carbohydrate metabolic process"/>
    <property type="evidence" value="ECO:0007669"/>
    <property type="project" value="InterPro"/>
</dbReference>
<comment type="caution">
    <text evidence="2">The sequence shown here is derived from an EMBL/GenBank/DDBJ whole genome shotgun (WGS) entry which is preliminary data.</text>
</comment>
<evidence type="ECO:0000259" key="1">
    <source>
        <dbReference type="Pfam" id="PF16335"/>
    </source>
</evidence>
<gene>
    <name evidence="2" type="ORF">HRbin17_00862</name>
</gene>